<keyword evidence="1" id="KW-0812">Transmembrane</keyword>
<keyword evidence="1" id="KW-1133">Transmembrane helix</keyword>
<keyword evidence="1" id="KW-0472">Membrane</keyword>
<accession>A0A1A9W431</accession>
<dbReference type="EnsemblMetazoa" id="GBRI005608-RA">
    <property type="protein sequence ID" value="GBRI005608-PA"/>
    <property type="gene ID" value="GBRI005608"/>
</dbReference>
<keyword evidence="3" id="KW-1185">Reference proteome</keyword>
<proteinExistence type="predicted"/>
<feature type="transmembrane region" description="Helical" evidence="1">
    <location>
        <begin position="99"/>
        <end position="120"/>
    </location>
</feature>
<dbReference type="VEuPathDB" id="VectorBase:GBRI005608"/>
<feature type="transmembrane region" description="Helical" evidence="1">
    <location>
        <begin position="44"/>
        <end position="67"/>
    </location>
</feature>
<evidence type="ECO:0000313" key="2">
    <source>
        <dbReference type="EnsemblMetazoa" id="GBRI005608-PA"/>
    </source>
</evidence>
<protein>
    <submittedName>
        <fullName evidence="2">Uncharacterized protein</fullName>
    </submittedName>
</protein>
<dbReference type="STRING" id="37001.A0A1A9W431"/>
<evidence type="ECO:0000313" key="3">
    <source>
        <dbReference type="Proteomes" id="UP000091820"/>
    </source>
</evidence>
<dbReference type="AlphaFoldDB" id="A0A1A9W431"/>
<organism evidence="2 3">
    <name type="scientific">Glossina brevipalpis</name>
    <dbReference type="NCBI Taxonomy" id="37001"/>
    <lineage>
        <taxon>Eukaryota</taxon>
        <taxon>Metazoa</taxon>
        <taxon>Ecdysozoa</taxon>
        <taxon>Arthropoda</taxon>
        <taxon>Hexapoda</taxon>
        <taxon>Insecta</taxon>
        <taxon>Pterygota</taxon>
        <taxon>Neoptera</taxon>
        <taxon>Endopterygota</taxon>
        <taxon>Diptera</taxon>
        <taxon>Brachycera</taxon>
        <taxon>Muscomorpha</taxon>
        <taxon>Hippoboscoidea</taxon>
        <taxon>Glossinidae</taxon>
        <taxon>Glossina</taxon>
    </lineage>
</organism>
<dbReference type="Proteomes" id="UP000091820">
    <property type="component" value="Unassembled WGS sequence"/>
</dbReference>
<evidence type="ECO:0000256" key="1">
    <source>
        <dbReference type="SAM" id="Phobius"/>
    </source>
</evidence>
<name>A0A1A9W431_9MUSC</name>
<reference evidence="2" key="2">
    <citation type="submission" date="2020-05" db="UniProtKB">
        <authorList>
            <consortium name="EnsemblMetazoa"/>
        </authorList>
    </citation>
    <scope>IDENTIFICATION</scope>
    <source>
        <strain evidence="2">IAEA</strain>
    </source>
</reference>
<reference evidence="3" key="1">
    <citation type="submission" date="2014-03" db="EMBL/GenBank/DDBJ databases">
        <authorList>
            <person name="Aksoy S."/>
            <person name="Warren W."/>
            <person name="Wilson R.K."/>
        </authorList>
    </citation>
    <scope>NUCLEOTIDE SEQUENCE [LARGE SCALE GENOMIC DNA]</scope>
    <source>
        <strain evidence="3">IAEA</strain>
    </source>
</reference>
<sequence>MLKNIEPRLLIDLFHKYFPTNVENQQRYEVDENYKELARVSERVFGCLAFSAISFSVAPLFKFLIALCQYNGRIKFDYEPPFSVWYPYEVNNPQRLVDYVNQIFGISILFSFFAAVIKILKGAEVPCIAEFFHKANSAQDTNNVHDTESVNSSCIRDSTQYNILLPLCSY</sequence>